<dbReference type="EMBL" id="BART01017244">
    <property type="protein sequence ID" value="GAG75856.1"/>
    <property type="molecule type" value="Genomic_DNA"/>
</dbReference>
<sequence>IYWMYNGWGNEIPADKNWRAVVNGLIKNIDQPLELLVCYNPTMAEHAQKLIPQPAIAKESNYLDKTIFFPYQIVDDEPSFPLTTINFNGVDTTYDWIAKYENLKGVMANVQTYIVQLPNIYYFVGCGWNPNMRKANEPTVLTSLAKMIYPQQADLLVRAWMLMHQSDVNAAEAIATEIDRILEQRQIGRTGLIGQYIFPDSSQIFKDLSIMLRLHARGNHVEQLIAAKADKYVITQAMADYLLQVMKWQKINGYFGCYDDKESTKRAWNVFTGQPREAWNQFVKINQTTNLMLHYLKHGC</sequence>
<evidence type="ECO:0008006" key="2">
    <source>
        <dbReference type="Google" id="ProtNLM"/>
    </source>
</evidence>
<protein>
    <recommendedName>
        <fullName evidence="2">DUF4838 domain-containing protein</fullName>
    </recommendedName>
</protein>
<name>X1BUM7_9ZZZZ</name>
<feature type="non-terminal residue" evidence="1">
    <location>
        <position position="1"/>
    </location>
</feature>
<feature type="non-terminal residue" evidence="1">
    <location>
        <position position="300"/>
    </location>
</feature>
<evidence type="ECO:0000313" key="1">
    <source>
        <dbReference type="EMBL" id="GAG75856.1"/>
    </source>
</evidence>
<gene>
    <name evidence="1" type="ORF">S01H4_32881</name>
</gene>
<reference evidence="1" key="1">
    <citation type="journal article" date="2014" name="Front. Microbiol.">
        <title>High frequency of phylogenetically diverse reductive dehalogenase-homologous genes in deep subseafloor sedimentary metagenomes.</title>
        <authorList>
            <person name="Kawai M."/>
            <person name="Futagami T."/>
            <person name="Toyoda A."/>
            <person name="Takaki Y."/>
            <person name="Nishi S."/>
            <person name="Hori S."/>
            <person name="Arai W."/>
            <person name="Tsubouchi T."/>
            <person name="Morono Y."/>
            <person name="Uchiyama I."/>
            <person name="Ito T."/>
            <person name="Fujiyama A."/>
            <person name="Inagaki F."/>
            <person name="Takami H."/>
        </authorList>
    </citation>
    <scope>NUCLEOTIDE SEQUENCE</scope>
    <source>
        <strain evidence="1">Expedition CK06-06</strain>
    </source>
</reference>
<dbReference type="AlphaFoldDB" id="X1BUM7"/>
<comment type="caution">
    <text evidence="1">The sequence shown here is derived from an EMBL/GenBank/DDBJ whole genome shotgun (WGS) entry which is preliminary data.</text>
</comment>
<proteinExistence type="predicted"/>
<organism evidence="1">
    <name type="scientific">marine sediment metagenome</name>
    <dbReference type="NCBI Taxonomy" id="412755"/>
    <lineage>
        <taxon>unclassified sequences</taxon>
        <taxon>metagenomes</taxon>
        <taxon>ecological metagenomes</taxon>
    </lineage>
</organism>
<accession>X1BUM7</accession>